<dbReference type="SUPFAM" id="SSF57701">
    <property type="entry name" value="Zn2/Cys6 DNA-binding domain"/>
    <property type="match status" value="1"/>
</dbReference>
<dbReference type="InterPro" id="IPR001138">
    <property type="entry name" value="Zn2Cys6_DnaBD"/>
</dbReference>
<dbReference type="PROSITE" id="PS50048">
    <property type="entry name" value="ZN2_CY6_FUNGAL_2"/>
    <property type="match status" value="1"/>
</dbReference>
<dbReference type="SMART" id="SM00066">
    <property type="entry name" value="GAL4"/>
    <property type="match status" value="1"/>
</dbReference>
<dbReference type="HOGENOM" id="CLU_404406_0_0_1"/>
<dbReference type="Gene3D" id="4.10.240.10">
    <property type="entry name" value="Zn(2)-C6 fungal-type DNA-binding domain"/>
    <property type="match status" value="1"/>
</dbReference>
<dbReference type="OrthoDB" id="5041285at2759"/>
<proteinExistence type="predicted"/>
<dbReference type="Proteomes" id="UP000030753">
    <property type="component" value="Unassembled WGS sequence"/>
</dbReference>
<feature type="region of interest" description="Disordered" evidence="3">
    <location>
        <begin position="1"/>
        <end position="26"/>
    </location>
</feature>
<dbReference type="CDD" id="cd12148">
    <property type="entry name" value="fungal_TF_MHR"/>
    <property type="match status" value="1"/>
</dbReference>
<dbReference type="GO" id="GO:0008270">
    <property type="term" value="F:zinc ion binding"/>
    <property type="evidence" value="ECO:0007669"/>
    <property type="project" value="InterPro"/>
</dbReference>
<dbReference type="GO" id="GO:0006351">
    <property type="term" value="P:DNA-templated transcription"/>
    <property type="evidence" value="ECO:0007669"/>
    <property type="project" value="InterPro"/>
</dbReference>
<dbReference type="GO" id="GO:0000981">
    <property type="term" value="F:DNA-binding transcription factor activity, RNA polymerase II-specific"/>
    <property type="evidence" value="ECO:0007669"/>
    <property type="project" value="InterPro"/>
</dbReference>
<dbReference type="PANTHER" id="PTHR47425:SF2">
    <property type="entry name" value="FARB-RELATED"/>
    <property type="match status" value="1"/>
</dbReference>
<dbReference type="EMBL" id="JH717839">
    <property type="protein sequence ID" value="EWZ02852.1"/>
    <property type="molecule type" value="Genomic_DNA"/>
</dbReference>
<keyword evidence="2" id="KW-0539">Nucleus</keyword>
<dbReference type="Pfam" id="PF04082">
    <property type="entry name" value="Fungal_trans"/>
    <property type="match status" value="1"/>
</dbReference>
<dbReference type="InterPro" id="IPR007219">
    <property type="entry name" value="XnlR_reg_dom"/>
</dbReference>
<organism evidence="5 6">
    <name type="scientific">Fusarium oxysporum NRRL 32931</name>
    <dbReference type="NCBI Taxonomy" id="660029"/>
    <lineage>
        <taxon>Eukaryota</taxon>
        <taxon>Fungi</taxon>
        <taxon>Dikarya</taxon>
        <taxon>Ascomycota</taxon>
        <taxon>Pezizomycotina</taxon>
        <taxon>Sordariomycetes</taxon>
        <taxon>Hypocreomycetidae</taxon>
        <taxon>Hypocreales</taxon>
        <taxon>Nectriaceae</taxon>
        <taxon>Fusarium</taxon>
        <taxon>Fusarium oxysporum species complex</taxon>
    </lineage>
</organism>
<keyword evidence="1" id="KW-0479">Metal-binding</keyword>
<dbReference type="PROSITE" id="PS00463">
    <property type="entry name" value="ZN2_CY6_FUNGAL_1"/>
    <property type="match status" value="1"/>
</dbReference>
<dbReference type="PANTHER" id="PTHR47425">
    <property type="entry name" value="FARB-RELATED"/>
    <property type="match status" value="1"/>
</dbReference>
<dbReference type="Pfam" id="PF00172">
    <property type="entry name" value="Zn_clus"/>
    <property type="match status" value="1"/>
</dbReference>
<sequence length="850" mass="95924">MPTMTEEHQGTFAKPKPKRQETRKRSPKACLSCRARKVRCDVTFMPSACTNCVLDSKQCVVSWRRRHNDRNHNKKPDVSEVETVAKPLPAPKEDKDLLVVLTDEYLGTPKLAEPLTRRSPSYNHCQARPEITFAYYPFLCINNLSSLHTDDINYLDSQGCFKLPESSCLDHLVRAFFHHAHPILPVVNEAEFWSIYDPLTSGSKTSRVPVILLSAMLFVACEYVDGDVLQSMQHSTAHEARDSFLRKTQLLYDQETESSPVVLAQVSLLLAHWTSQKNSRTNRPSTKWLGRAIHHSQDAIYQAKVSTSVKSHFSQGNLRRLWGCCILSDCIHSLYTRRPLMMPPGMVEAERDCLVLSRADLSHEIGRSRVYGVEAKQRFIEAQEQMSALIRILRRVLALVYPQGGMATCRTASTLGGEGYEYRDCKNHLKTWYNDSLILLISGRDSALGSPVSLDDGTEHRGSQHDPIELLVSMMHLHYETAMLVLCQSELFHLTANPRATYSSYMLHEQVSFRTQKDDLANCILNLTDRLSESLQQQHLSRVPPIMIFCTALPLLVHLLNTKGHLYNGPSSPNVSSPSLSLQDVGVQCSRNPNWARKIIKCLGLHFRDELEYILQAVKAVNNSLTESLQESQESPILFAQEEEMQIGNWRELLDTRPRLYVRLIKRLDNVISWGGPLPETDMVAPFNEYKIPPGSSMTRQFQAEKPSLKWTPPVSSASARRNIKQRTPSMSYGDEPAAQLEVGETDSGCLHPEGLRESFSDILMQKLDLPQSCLDEAPGEAYSPTSLDPSRRIWAEKIAGSDRRVLDQVASREEIKPRAIDFTDADDMILVDGLSDEWIDALLQSDSAG</sequence>
<evidence type="ECO:0000313" key="5">
    <source>
        <dbReference type="EMBL" id="EWZ02852.1"/>
    </source>
</evidence>
<evidence type="ECO:0000256" key="2">
    <source>
        <dbReference type="ARBA" id="ARBA00023242"/>
    </source>
</evidence>
<feature type="domain" description="Zn(2)-C6 fungal-type" evidence="4">
    <location>
        <begin position="29"/>
        <end position="61"/>
    </location>
</feature>
<accession>W9JDB2</accession>
<name>W9JDB2_FUSOX</name>
<evidence type="ECO:0000259" key="4">
    <source>
        <dbReference type="PROSITE" id="PS50048"/>
    </source>
</evidence>
<reference evidence="5 6" key="1">
    <citation type="submission" date="2011-06" db="EMBL/GenBank/DDBJ databases">
        <title>The Genome Sequence of Fusarium oxysporum FOSC 3-a.</title>
        <authorList>
            <consortium name="The Broad Institute Genome Sequencing Platform"/>
            <person name="Ma L.-J."/>
            <person name="Gale L.R."/>
            <person name="Schwartz D.C."/>
            <person name="Zhou S."/>
            <person name="Corby-Kistler H."/>
            <person name="Young S.K."/>
            <person name="Zeng Q."/>
            <person name="Gargeya S."/>
            <person name="Fitzgerald M."/>
            <person name="Haas B."/>
            <person name="Abouelleil A."/>
            <person name="Alvarado L."/>
            <person name="Arachchi H.M."/>
            <person name="Berlin A."/>
            <person name="Brown A."/>
            <person name="Chapman S.B."/>
            <person name="Chen Z."/>
            <person name="Dunbar C."/>
            <person name="Freedman E."/>
            <person name="Gearin G."/>
            <person name="Gellesch M."/>
            <person name="Goldberg J."/>
            <person name="Griggs A."/>
            <person name="Gujja S."/>
            <person name="Heiman D."/>
            <person name="Howarth C."/>
            <person name="Larson L."/>
            <person name="Lui A."/>
            <person name="MacDonald P.J.P."/>
            <person name="Mehta T."/>
            <person name="Montmayeur A."/>
            <person name="Murphy C."/>
            <person name="Neiman D."/>
            <person name="Pearson M."/>
            <person name="Priest M."/>
            <person name="Roberts A."/>
            <person name="Saif S."/>
            <person name="Shea T."/>
            <person name="Shenoy N."/>
            <person name="Sisk P."/>
            <person name="Stolte C."/>
            <person name="Sykes S."/>
            <person name="Wortman J."/>
            <person name="Nusbaum C."/>
            <person name="Birren B."/>
        </authorList>
    </citation>
    <scope>NUCLEOTIDE SEQUENCE [LARGE SCALE GENOMIC DNA]</scope>
    <source>
        <strain evidence="6">FOSC 3-a</strain>
    </source>
</reference>
<protein>
    <recommendedName>
        <fullName evidence="4">Zn(2)-C6 fungal-type domain-containing protein</fullName>
    </recommendedName>
</protein>
<dbReference type="GO" id="GO:0003677">
    <property type="term" value="F:DNA binding"/>
    <property type="evidence" value="ECO:0007669"/>
    <property type="project" value="InterPro"/>
</dbReference>
<dbReference type="CDD" id="cd00067">
    <property type="entry name" value="GAL4"/>
    <property type="match status" value="1"/>
</dbReference>
<evidence type="ECO:0000313" key="6">
    <source>
        <dbReference type="Proteomes" id="UP000030753"/>
    </source>
</evidence>
<dbReference type="AlphaFoldDB" id="W9JDB2"/>
<gene>
    <name evidence="5" type="ORF">FOYG_02071</name>
</gene>
<dbReference type="InterPro" id="IPR052761">
    <property type="entry name" value="Fungal_Detox/Toxin_TFs"/>
</dbReference>
<evidence type="ECO:0000256" key="1">
    <source>
        <dbReference type="ARBA" id="ARBA00022723"/>
    </source>
</evidence>
<evidence type="ECO:0000256" key="3">
    <source>
        <dbReference type="SAM" id="MobiDB-lite"/>
    </source>
</evidence>
<dbReference type="InterPro" id="IPR036864">
    <property type="entry name" value="Zn2-C6_fun-type_DNA-bd_sf"/>
</dbReference>